<gene>
    <name evidence="3" type="ORF">VFPPC_06362</name>
</gene>
<protein>
    <recommendedName>
        <fullName evidence="2">F-box domain-containing protein</fullName>
    </recommendedName>
</protein>
<sequence>MGGADVYCCLCGGPLSPPYWEVDENMEDIAIDGEDTPDDNSQKSGGSKVHDEAEATGDDHDENADEADEGPEEEEAEYDPKIVRPDDDVMDWLRDVRLVCENLNSPRPMQVYFTGLAKHNDLNMFDVEAGGDENFPADYDGFLNVYSWQQDNPIAFPFHRPCYRLLCHSLQANELDKQLLYDTFKSVAHVEEYQGTLNIDYGPVLQFQEQYWVCQRGFEYIMFNPHQVPQLAEYYMALPKASTEPTNDGIFKDGSRNDTFSRLPQQIHQLIIDLLEISDVFRLRLASSAVSGLELRNSFWRLRIKQDMPWLYDLPAHQGQNIDDIDWFQAYKDLLLASSSKSIPGRIMGLVNRRRIWETILPQITQPYREKEREKNNFFSVPPALQNATSTKNSRLILPDAKQAKAKTQALIQDFWELTSARPKLAVSWSEEGDLTEIVLGNGTSTADNGGANHFSFPDDDWLTGFVVTTREDFRDEKGPITRRLIGIELVFDHQRPVQFGNQAGDKRLIHVSKDHFAVGIKTETAASGQVAKISILQQPYTMSSGSPRIANDPNNGFNLHASNYLWRGELIPAPLKATDYSVGYWHHDMQADLSPMEALIFGTTEEELADMTSLSADTQFGGFQVTYGTRPTRTIGPRLHALKTLKIDGRNGERIVRMTTCTGHIPGIVGFVTNRGRQLVVGHRSGNEAFSPTTHGLAGFYCWWSARQLPTATLAAIGSLYDPNVQWQPAANPPVGPTDSTGLPWEPCAPAANLEEYGTIWGSREESQEGLISMSPVPGPASVVCFLDCTRPVAEIGYTLCHSTTVRKLPLCGVRFTYADDGQEVSAGPDVFPPLPEDNHEGNNYMWCWCELGGKDDRVKNEMASSPHFQHHVEKLNGSRLRSLRIWINHDKRLVALQFTTSEGQLPIWTKETEDLGEPSGEIMFGEAEQSGASGIKLFFNSDHRSVSREDSIVEAVQAMKTR</sequence>
<feature type="region of interest" description="Disordered" evidence="1">
    <location>
        <begin position="22"/>
        <end position="84"/>
    </location>
</feature>
<proteinExistence type="predicted"/>
<evidence type="ECO:0000256" key="1">
    <source>
        <dbReference type="SAM" id="MobiDB-lite"/>
    </source>
</evidence>
<dbReference type="EMBL" id="LSBJ02000005">
    <property type="protein sequence ID" value="OAQ65214.2"/>
    <property type="molecule type" value="Genomic_DNA"/>
</dbReference>
<dbReference type="SUPFAM" id="SSF51101">
    <property type="entry name" value="Mannose-binding lectins"/>
    <property type="match status" value="1"/>
</dbReference>
<dbReference type="Proteomes" id="UP000078397">
    <property type="component" value="Unassembled WGS sequence"/>
</dbReference>
<feature type="compositionally biased region" description="Acidic residues" evidence="1">
    <location>
        <begin position="22"/>
        <end position="38"/>
    </location>
</feature>
<evidence type="ECO:0000313" key="4">
    <source>
        <dbReference type="Proteomes" id="UP000078397"/>
    </source>
</evidence>
<feature type="compositionally biased region" description="Acidic residues" evidence="1">
    <location>
        <begin position="54"/>
        <end position="77"/>
    </location>
</feature>
<evidence type="ECO:0000313" key="3">
    <source>
        <dbReference type="EMBL" id="OAQ65214.2"/>
    </source>
</evidence>
<dbReference type="KEGG" id="pchm:VFPPC_06362"/>
<evidence type="ECO:0000259" key="2">
    <source>
        <dbReference type="PROSITE" id="PS50181"/>
    </source>
</evidence>
<accession>A0A179FI37</accession>
<dbReference type="SUPFAM" id="SSF81383">
    <property type="entry name" value="F-box domain"/>
    <property type="match status" value="1"/>
</dbReference>
<reference evidence="3 4" key="1">
    <citation type="journal article" date="2016" name="PLoS Pathog.">
        <title>Biosynthesis of antibiotic leucinostatins in bio-control fungus Purpureocillium lilacinum and their inhibition on phytophthora revealed by genome mining.</title>
        <authorList>
            <person name="Wang G."/>
            <person name="Liu Z."/>
            <person name="Lin R."/>
            <person name="Li E."/>
            <person name="Mao Z."/>
            <person name="Ling J."/>
            <person name="Yang Y."/>
            <person name="Yin W.B."/>
            <person name="Xie B."/>
        </authorList>
    </citation>
    <scope>NUCLEOTIDE SEQUENCE [LARGE SCALE GENOMIC DNA]</scope>
    <source>
        <strain evidence="3">170</strain>
    </source>
</reference>
<dbReference type="InterPro" id="IPR036404">
    <property type="entry name" value="Jacalin-like_lectin_dom_sf"/>
</dbReference>
<dbReference type="InterPro" id="IPR036047">
    <property type="entry name" value="F-box-like_dom_sf"/>
</dbReference>
<dbReference type="PROSITE" id="PS50181">
    <property type="entry name" value="FBOX"/>
    <property type="match status" value="1"/>
</dbReference>
<dbReference type="STRING" id="1380566.A0A179FI37"/>
<keyword evidence="4" id="KW-1185">Reference proteome</keyword>
<dbReference type="GeneID" id="28849401"/>
<dbReference type="InterPro" id="IPR001810">
    <property type="entry name" value="F-box_dom"/>
</dbReference>
<dbReference type="Gene3D" id="2.100.10.30">
    <property type="entry name" value="Jacalin-like lectin domain"/>
    <property type="match status" value="1"/>
</dbReference>
<dbReference type="AlphaFoldDB" id="A0A179FI37"/>
<organism evidence="3 4">
    <name type="scientific">Pochonia chlamydosporia 170</name>
    <dbReference type="NCBI Taxonomy" id="1380566"/>
    <lineage>
        <taxon>Eukaryota</taxon>
        <taxon>Fungi</taxon>
        <taxon>Dikarya</taxon>
        <taxon>Ascomycota</taxon>
        <taxon>Pezizomycotina</taxon>
        <taxon>Sordariomycetes</taxon>
        <taxon>Hypocreomycetidae</taxon>
        <taxon>Hypocreales</taxon>
        <taxon>Clavicipitaceae</taxon>
        <taxon>Pochonia</taxon>
    </lineage>
</organism>
<dbReference type="OrthoDB" id="9984533at2759"/>
<feature type="domain" description="F-box" evidence="2">
    <location>
        <begin position="257"/>
        <end position="303"/>
    </location>
</feature>
<dbReference type="RefSeq" id="XP_022284319.1">
    <property type="nucleotide sequence ID" value="XM_022428506.1"/>
</dbReference>
<comment type="caution">
    <text evidence="3">The sequence shown here is derived from an EMBL/GenBank/DDBJ whole genome shotgun (WGS) entry which is preliminary data.</text>
</comment>
<name>A0A179FI37_METCM</name>